<organism evidence="1 2">
    <name type="scientific">Pseudomonas veronii</name>
    <dbReference type="NCBI Taxonomy" id="76761"/>
    <lineage>
        <taxon>Bacteria</taxon>
        <taxon>Pseudomonadati</taxon>
        <taxon>Pseudomonadota</taxon>
        <taxon>Gammaproteobacteria</taxon>
        <taxon>Pseudomonadales</taxon>
        <taxon>Pseudomonadaceae</taxon>
        <taxon>Pseudomonas</taxon>
    </lineage>
</organism>
<dbReference type="EMBL" id="CP039631">
    <property type="protein sequence ID" value="QCG66850.1"/>
    <property type="molecule type" value="Genomic_DNA"/>
</dbReference>
<gene>
    <name evidence="1" type="ORF">E4167_19700</name>
</gene>
<dbReference type="Proteomes" id="UP000298274">
    <property type="component" value="Chromosome"/>
</dbReference>
<dbReference type="RefSeq" id="WP_046485475.1">
    <property type="nucleotide sequence ID" value="NZ_CP039631.3"/>
</dbReference>
<accession>A0A4P7Y8J4</accession>
<evidence type="ECO:0000313" key="2">
    <source>
        <dbReference type="Proteomes" id="UP000298274"/>
    </source>
</evidence>
<dbReference type="AlphaFoldDB" id="A0A4P7Y8J4"/>
<sequence>MSNIDWERLVTKAMSDAALAAEQAAIQVATEEQWQRAEMESIAGQLLALEDGDPIALPGTDRAWRDYRIQVRAWKEGAAGYPDQTLRPVRPI</sequence>
<evidence type="ECO:0000313" key="1">
    <source>
        <dbReference type="EMBL" id="QCG66850.1"/>
    </source>
</evidence>
<reference evidence="2" key="1">
    <citation type="submission" date="2019-04" db="EMBL/GenBank/DDBJ databases">
        <title>Complete genome sequence of Pseudomonas veronii strain PVy, a versatile degrader capable of using multiple contaminants as sole carbon sources.</title>
        <authorList>
            <person name="Lopez-Echartea E."/>
            <person name="Ridl J."/>
            <person name="Pajer P."/>
            <person name="Strejcek M."/>
            <person name="Suman J."/>
            <person name="Uhlik O."/>
        </authorList>
    </citation>
    <scope>NUCLEOTIDE SEQUENCE [LARGE SCALE GENOMIC DNA]</scope>
    <source>
        <strain evidence="2">Pvy</strain>
    </source>
</reference>
<protein>
    <submittedName>
        <fullName evidence="1">Uncharacterized protein</fullName>
    </submittedName>
</protein>
<proteinExistence type="predicted"/>
<name>A0A4P7Y8J4_PSEVE</name>